<name>A0A3N7GKM3_POPTR</name>
<feature type="signal peptide" evidence="1">
    <location>
        <begin position="1"/>
        <end position="18"/>
    </location>
</feature>
<evidence type="ECO:0000256" key="1">
    <source>
        <dbReference type="SAM" id="SignalP"/>
    </source>
</evidence>
<protein>
    <submittedName>
        <fullName evidence="2">Uncharacterized protein</fullName>
    </submittedName>
</protein>
<organism evidence="2 3">
    <name type="scientific">Populus trichocarpa</name>
    <name type="common">Western balsam poplar</name>
    <name type="synonym">Populus balsamifera subsp. trichocarpa</name>
    <dbReference type="NCBI Taxonomy" id="3694"/>
    <lineage>
        <taxon>Eukaryota</taxon>
        <taxon>Viridiplantae</taxon>
        <taxon>Streptophyta</taxon>
        <taxon>Embryophyta</taxon>
        <taxon>Tracheophyta</taxon>
        <taxon>Spermatophyta</taxon>
        <taxon>Magnoliopsida</taxon>
        <taxon>eudicotyledons</taxon>
        <taxon>Gunneridae</taxon>
        <taxon>Pentapetalae</taxon>
        <taxon>rosids</taxon>
        <taxon>fabids</taxon>
        <taxon>Malpighiales</taxon>
        <taxon>Salicaceae</taxon>
        <taxon>Saliceae</taxon>
        <taxon>Populus</taxon>
    </lineage>
</organism>
<dbReference type="Gramene" id="Potri.007G138750.1.v4.1">
    <property type="protein sequence ID" value="Potri.007G138750.1.v4.1"/>
    <property type="gene ID" value="Potri.007G138750.v4.1"/>
</dbReference>
<keyword evidence="1" id="KW-0732">Signal</keyword>
<reference evidence="2 3" key="1">
    <citation type="journal article" date="2006" name="Science">
        <title>The genome of black cottonwood, Populus trichocarpa (Torr. &amp; Gray).</title>
        <authorList>
            <person name="Tuskan G.A."/>
            <person name="Difazio S."/>
            <person name="Jansson S."/>
            <person name="Bohlmann J."/>
            <person name="Grigoriev I."/>
            <person name="Hellsten U."/>
            <person name="Putnam N."/>
            <person name="Ralph S."/>
            <person name="Rombauts S."/>
            <person name="Salamov A."/>
            <person name="Schein J."/>
            <person name="Sterck L."/>
            <person name="Aerts A."/>
            <person name="Bhalerao R.R."/>
            <person name="Bhalerao R.P."/>
            <person name="Blaudez D."/>
            <person name="Boerjan W."/>
            <person name="Brun A."/>
            <person name="Brunner A."/>
            <person name="Busov V."/>
            <person name="Campbell M."/>
            <person name="Carlson J."/>
            <person name="Chalot M."/>
            <person name="Chapman J."/>
            <person name="Chen G.L."/>
            <person name="Cooper D."/>
            <person name="Coutinho P.M."/>
            <person name="Couturier J."/>
            <person name="Covert S."/>
            <person name="Cronk Q."/>
            <person name="Cunningham R."/>
            <person name="Davis J."/>
            <person name="Degroeve S."/>
            <person name="Dejardin A."/>
            <person name="Depamphilis C."/>
            <person name="Detter J."/>
            <person name="Dirks B."/>
            <person name="Dubchak I."/>
            <person name="Duplessis S."/>
            <person name="Ehlting J."/>
            <person name="Ellis B."/>
            <person name="Gendler K."/>
            <person name="Goodstein D."/>
            <person name="Gribskov M."/>
            <person name="Grimwood J."/>
            <person name="Groover A."/>
            <person name="Gunter L."/>
            <person name="Hamberger B."/>
            <person name="Heinze B."/>
            <person name="Helariutta Y."/>
            <person name="Henrissat B."/>
            <person name="Holligan D."/>
            <person name="Holt R."/>
            <person name="Huang W."/>
            <person name="Islam-Faridi N."/>
            <person name="Jones S."/>
            <person name="Jones-Rhoades M."/>
            <person name="Jorgensen R."/>
            <person name="Joshi C."/>
            <person name="Kangasjarvi J."/>
            <person name="Karlsson J."/>
            <person name="Kelleher C."/>
            <person name="Kirkpatrick R."/>
            <person name="Kirst M."/>
            <person name="Kohler A."/>
            <person name="Kalluri U."/>
            <person name="Larimer F."/>
            <person name="Leebens-Mack J."/>
            <person name="Leple J.C."/>
            <person name="Locascio P."/>
            <person name="Lou Y."/>
            <person name="Lucas S."/>
            <person name="Martin F."/>
            <person name="Montanini B."/>
            <person name="Napoli C."/>
            <person name="Nelson D.R."/>
            <person name="Nelson C."/>
            <person name="Nieminen K."/>
            <person name="Nilsson O."/>
            <person name="Pereda V."/>
            <person name="Peter G."/>
            <person name="Philippe R."/>
            <person name="Pilate G."/>
            <person name="Poliakov A."/>
            <person name="Razumovskaya J."/>
            <person name="Richardson P."/>
            <person name="Rinaldi C."/>
            <person name="Ritland K."/>
            <person name="Rouze P."/>
            <person name="Ryaboy D."/>
            <person name="Schmutz J."/>
            <person name="Schrader J."/>
            <person name="Segerman B."/>
            <person name="Shin H."/>
            <person name="Siddiqui A."/>
            <person name="Sterky F."/>
            <person name="Terry A."/>
            <person name="Tsai C.J."/>
            <person name="Uberbacher E."/>
            <person name="Unneberg P."/>
            <person name="Vahala J."/>
            <person name="Wall K."/>
            <person name="Wessler S."/>
            <person name="Yang G."/>
            <person name="Yin T."/>
            <person name="Douglas C."/>
            <person name="Marra M."/>
            <person name="Sandberg G."/>
            <person name="Van de Peer Y."/>
            <person name="Rokhsar D."/>
        </authorList>
    </citation>
    <scope>NUCLEOTIDE SEQUENCE [LARGE SCALE GENOMIC DNA]</scope>
    <source>
        <strain evidence="3">cv. Nisqually</strain>
    </source>
</reference>
<keyword evidence="3" id="KW-1185">Reference proteome</keyword>
<evidence type="ECO:0000313" key="2">
    <source>
        <dbReference type="EMBL" id="RQO92988.1"/>
    </source>
</evidence>
<feature type="chain" id="PRO_5018334470" evidence="1">
    <location>
        <begin position="19"/>
        <end position="69"/>
    </location>
</feature>
<dbReference type="AlphaFoldDB" id="A0A3N7GKM3"/>
<gene>
    <name evidence="2" type="ORF">POPTR_007G138750</name>
</gene>
<evidence type="ECO:0000313" key="3">
    <source>
        <dbReference type="Proteomes" id="UP000006729"/>
    </source>
</evidence>
<dbReference type="Proteomes" id="UP000006729">
    <property type="component" value="Chromosome 7"/>
</dbReference>
<sequence>MLIIIAVTLSVLVAKNRSETAHVTAQLPFVDEDSLPFSTLISRAGAAILPDEHMFVQFDVSQLMQCYGH</sequence>
<dbReference type="InParanoid" id="A0A3N7GKM3"/>
<proteinExistence type="predicted"/>
<dbReference type="EMBL" id="CM009296">
    <property type="protein sequence ID" value="RQO92988.1"/>
    <property type="molecule type" value="Genomic_DNA"/>
</dbReference>
<accession>A0A3N7GKM3</accession>